<dbReference type="SMART" id="SM00225">
    <property type="entry name" value="BTB"/>
    <property type="match status" value="1"/>
</dbReference>
<feature type="region of interest" description="Disordered" evidence="1">
    <location>
        <begin position="1"/>
        <end position="23"/>
    </location>
</feature>
<sequence>MPPNMDDISETPAPPFNKKPYDTGGDVILRSSDGEEFHVHRTLLSLASPVFETMFTLPQPEGNGISSDNTHELASVALSEGRKALYQLLLWCDPRGVPSYDLDDIEHVLPSVAKYEMSAVLQCIRVYLVQGKEYVEKEPVRVYAIAIRHGFQDLARIAAKETLHVPLDKRQQCPALYHISGMALYHLYAYFMACRDIVQTLFIPTQDPYADILCPLSPLDVKVDQFSPIYPLHEKREAEFIHNVWLRQKRGSSSCSKCKSISELIHPQSDKVIYNAEWRLEYLRAVMSELKNIPRGRTVSNMTGIIPHLTKAVGCPECRATAGGQIFLFNKIFAHWVDKKIDEVCTF</sequence>
<evidence type="ECO:0000313" key="3">
    <source>
        <dbReference type="EMBL" id="KAG5654184.1"/>
    </source>
</evidence>
<dbReference type="EMBL" id="JABCKI010000017">
    <property type="protein sequence ID" value="KAG5654184.1"/>
    <property type="molecule type" value="Genomic_DNA"/>
</dbReference>
<dbReference type="CDD" id="cd18186">
    <property type="entry name" value="BTB_POZ_ZBTB_KLHL-like"/>
    <property type="match status" value="1"/>
</dbReference>
<feature type="domain" description="BTB" evidence="2">
    <location>
        <begin position="25"/>
        <end position="56"/>
    </location>
</feature>
<gene>
    <name evidence="3" type="ORF">H0H81_006566</name>
</gene>
<dbReference type="PROSITE" id="PS50097">
    <property type="entry name" value="BTB"/>
    <property type="match status" value="1"/>
</dbReference>
<dbReference type="SUPFAM" id="SSF54695">
    <property type="entry name" value="POZ domain"/>
    <property type="match status" value="1"/>
</dbReference>
<evidence type="ECO:0000256" key="1">
    <source>
        <dbReference type="SAM" id="MobiDB-lite"/>
    </source>
</evidence>
<evidence type="ECO:0000313" key="4">
    <source>
        <dbReference type="Proteomes" id="UP000717328"/>
    </source>
</evidence>
<dbReference type="AlphaFoldDB" id="A0A9P7GQK2"/>
<dbReference type="OrthoDB" id="2914220at2759"/>
<dbReference type="Gene3D" id="3.30.710.10">
    <property type="entry name" value="Potassium Channel Kv1.1, Chain A"/>
    <property type="match status" value="1"/>
</dbReference>
<reference evidence="3" key="2">
    <citation type="submission" date="2021-10" db="EMBL/GenBank/DDBJ databases">
        <title>Phylogenomics reveals ancestral predisposition of the termite-cultivated fungus Termitomyces towards a domesticated lifestyle.</title>
        <authorList>
            <person name="Auxier B."/>
            <person name="Grum-Grzhimaylo A."/>
            <person name="Cardenas M.E."/>
            <person name="Lodge J.D."/>
            <person name="Laessoe T."/>
            <person name="Pedersen O."/>
            <person name="Smith M.E."/>
            <person name="Kuyper T.W."/>
            <person name="Franco-Molano E.A."/>
            <person name="Baroni T.J."/>
            <person name="Aanen D.K."/>
        </authorList>
    </citation>
    <scope>NUCLEOTIDE SEQUENCE</scope>
    <source>
        <strain evidence="3">D49</strain>
    </source>
</reference>
<name>A0A9P7GQK2_9AGAR</name>
<organism evidence="3 4">
    <name type="scientific">Sphagnurus paluster</name>
    <dbReference type="NCBI Taxonomy" id="117069"/>
    <lineage>
        <taxon>Eukaryota</taxon>
        <taxon>Fungi</taxon>
        <taxon>Dikarya</taxon>
        <taxon>Basidiomycota</taxon>
        <taxon>Agaricomycotina</taxon>
        <taxon>Agaricomycetes</taxon>
        <taxon>Agaricomycetidae</taxon>
        <taxon>Agaricales</taxon>
        <taxon>Tricholomatineae</taxon>
        <taxon>Lyophyllaceae</taxon>
        <taxon>Sphagnurus</taxon>
    </lineage>
</organism>
<dbReference type="InterPro" id="IPR011333">
    <property type="entry name" value="SKP1/BTB/POZ_sf"/>
</dbReference>
<dbReference type="Proteomes" id="UP000717328">
    <property type="component" value="Unassembled WGS sequence"/>
</dbReference>
<accession>A0A9P7GQK2</accession>
<reference evidence="3" key="1">
    <citation type="submission" date="2021-02" db="EMBL/GenBank/DDBJ databases">
        <authorList>
            <person name="Nieuwenhuis M."/>
            <person name="Van De Peppel L.J.J."/>
        </authorList>
    </citation>
    <scope>NUCLEOTIDE SEQUENCE</scope>
    <source>
        <strain evidence="3">D49</strain>
    </source>
</reference>
<dbReference type="InterPro" id="IPR000210">
    <property type="entry name" value="BTB/POZ_dom"/>
</dbReference>
<keyword evidence="4" id="KW-1185">Reference proteome</keyword>
<comment type="caution">
    <text evidence="3">The sequence shown here is derived from an EMBL/GenBank/DDBJ whole genome shotgun (WGS) entry which is preliminary data.</text>
</comment>
<dbReference type="Pfam" id="PF00651">
    <property type="entry name" value="BTB"/>
    <property type="match status" value="1"/>
</dbReference>
<proteinExistence type="predicted"/>
<evidence type="ECO:0000259" key="2">
    <source>
        <dbReference type="PROSITE" id="PS50097"/>
    </source>
</evidence>
<protein>
    <recommendedName>
        <fullName evidence="2">BTB domain-containing protein</fullName>
    </recommendedName>
</protein>